<dbReference type="AlphaFoldDB" id="X0U1C4"/>
<comment type="caution">
    <text evidence="1">The sequence shown here is derived from an EMBL/GenBank/DDBJ whole genome shotgun (WGS) entry which is preliminary data.</text>
</comment>
<feature type="non-terminal residue" evidence="1">
    <location>
        <position position="1"/>
    </location>
</feature>
<accession>X0U1C4</accession>
<name>X0U1C4_9ZZZZ</name>
<dbReference type="EMBL" id="BARS01019739">
    <property type="protein sequence ID" value="GAF94212.1"/>
    <property type="molecule type" value="Genomic_DNA"/>
</dbReference>
<proteinExistence type="predicted"/>
<organism evidence="1">
    <name type="scientific">marine sediment metagenome</name>
    <dbReference type="NCBI Taxonomy" id="412755"/>
    <lineage>
        <taxon>unclassified sequences</taxon>
        <taxon>metagenomes</taxon>
        <taxon>ecological metagenomes</taxon>
    </lineage>
</organism>
<gene>
    <name evidence="1" type="ORF">S01H1_31935</name>
</gene>
<evidence type="ECO:0000313" key="1">
    <source>
        <dbReference type="EMBL" id="GAF94212.1"/>
    </source>
</evidence>
<sequence length="103" mass="11551">EDGGGEQPSAVEFQFARKIEVGNGIFSGIIFANDHFYVSFEVDQHVYVKEYDENFTAVGEQHQLTGDDVSVADHQMIFADNCFYLVHSVPPANALYLKKFDAN</sequence>
<protein>
    <submittedName>
        <fullName evidence="1">Uncharacterized protein</fullName>
    </submittedName>
</protein>
<reference evidence="1" key="1">
    <citation type="journal article" date="2014" name="Front. Microbiol.">
        <title>High frequency of phylogenetically diverse reductive dehalogenase-homologous genes in deep subseafloor sedimentary metagenomes.</title>
        <authorList>
            <person name="Kawai M."/>
            <person name="Futagami T."/>
            <person name="Toyoda A."/>
            <person name="Takaki Y."/>
            <person name="Nishi S."/>
            <person name="Hori S."/>
            <person name="Arai W."/>
            <person name="Tsubouchi T."/>
            <person name="Morono Y."/>
            <person name="Uchiyama I."/>
            <person name="Ito T."/>
            <person name="Fujiyama A."/>
            <person name="Inagaki F."/>
            <person name="Takami H."/>
        </authorList>
    </citation>
    <scope>NUCLEOTIDE SEQUENCE</scope>
    <source>
        <strain evidence="1">Expedition CK06-06</strain>
    </source>
</reference>